<dbReference type="InterPro" id="IPR001451">
    <property type="entry name" value="Hexapep"/>
</dbReference>
<proteinExistence type="predicted"/>
<dbReference type="InterPro" id="IPR051159">
    <property type="entry name" value="Hexapeptide_acetyltransf"/>
</dbReference>
<comment type="caution">
    <text evidence="4">The sequence shown here is derived from an EMBL/GenBank/DDBJ whole genome shotgun (WGS) entry which is preliminary data.</text>
</comment>
<dbReference type="PANTHER" id="PTHR23416">
    <property type="entry name" value="SIALIC ACID SYNTHASE-RELATED"/>
    <property type="match status" value="1"/>
</dbReference>
<dbReference type="AlphaFoldDB" id="A0A3D9L2T6"/>
<evidence type="ECO:0000256" key="3">
    <source>
        <dbReference type="ARBA" id="ARBA00023315"/>
    </source>
</evidence>
<reference evidence="4 5" key="1">
    <citation type="submission" date="2018-07" db="EMBL/GenBank/DDBJ databases">
        <title>Genomic Encyclopedia of Type Strains, Phase IV (KMG-IV): sequencing the most valuable type-strain genomes for metagenomic binning, comparative biology and taxonomic classification.</title>
        <authorList>
            <person name="Goeker M."/>
        </authorList>
    </citation>
    <scope>NUCLEOTIDE SEQUENCE [LARGE SCALE GENOMIC DNA]</scope>
    <source>
        <strain evidence="4 5">DSM 4134</strain>
    </source>
</reference>
<name>A0A3D9L2T6_MARFU</name>
<keyword evidence="2" id="KW-0677">Repeat</keyword>
<dbReference type="GO" id="GO:0016746">
    <property type="term" value="F:acyltransferase activity"/>
    <property type="evidence" value="ECO:0007669"/>
    <property type="project" value="UniProtKB-KW"/>
</dbReference>
<protein>
    <submittedName>
        <fullName evidence="4">Transferase family hexapeptide repeat protein</fullName>
    </submittedName>
</protein>
<dbReference type="EMBL" id="QREG01000013">
    <property type="protein sequence ID" value="RED97079.1"/>
    <property type="molecule type" value="Genomic_DNA"/>
</dbReference>
<dbReference type="InterPro" id="IPR011004">
    <property type="entry name" value="Trimer_LpxA-like_sf"/>
</dbReference>
<dbReference type="CDD" id="cd04647">
    <property type="entry name" value="LbH_MAT_like"/>
    <property type="match status" value="1"/>
</dbReference>
<keyword evidence="5" id="KW-1185">Reference proteome</keyword>
<accession>A0A3D9L2T6</accession>
<sequence length="222" mass="24475">MLSEAKHLLKKKFSQFRVQHPDHKTVHLHLCFGMKILDTVHRILAAKWYLRNCRKGNYVTVNGKPMIRTGGSIMLGNRVAIWSVFERTKLLVHPGGALVVGHHSRLNGVHISVKQSVILGKNVRIGPYTLIMDSDFHDVNYREITGKSKSIEIGDDVWIASKVTILKGVKIGDGATVAAGAVVTKNVPPNTMVAGVPARPVKNLHGINGSRLSPRMQKVTNM</sequence>
<evidence type="ECO:0000313" key="5">
    <source>
        <dbReference type="Proteomes" id="UP000256779"/>
    </source>
</evidence>
<evidence type="ECO:0000313" key="4">
    <source>
        <dbReference type="EMBL" id="RED97079.1"/>
    </source>
</evidence>
<evidence type="ECO:0000256" key="1">
    <source>
        <dbReference type="ARBA" id="ARBA00022679"/>
    </source>
</evidence>
<dbReference type="Pfam" id="PF00132">
    <property type="entry name" value="Hexapep"/>
    <property type="match status" value="1"/>
</dbReference>
<organism evidence="4 5">
    <name type="scientific">Marinoscillum furvescens DSM 4134</name>
    <dbReference type="NCBI Taxonomy" id="1122208"/>
    <lineage>
        <taxon>Bacteria</taxon>
        <taxon>Pseudomonadati</taxon>
        <taxon>Bacteroidota</taxon>
        <taxon>Cytophagia</taxon>
        <taxon>Cytophagales</taxon>
        <taxon>Reichenbachiellaceae</taxon>
        <taxon>Marinoscillum</taxon>
    </lineage>
</organism>
<dbReference type="Gene3D" id="2.160.10.10">
    <property type="entry name" value="Hexapeptide repeat proteins"/>
    <property type="match status" value="1"/>
</dbReference>
<dbReference type="InterPro" id="IPR018357">
    <property type="entry name" value="Hexapep_transf_CS"/>
</dbReference>
<gene>
    <name evidence="4" type="ORF">C7460_113128</name>
</gene>
<dbReference type="Proteomes" id="UP000256779">
    <property type="component" value="Unassembled WGS sequence"/>
</dbReference>
<keyword evidence="1 4" id="KW-0808">Transferase</keyword>
<keyword evidence="3" id="KW-0012">Acyltransferase</keyword>
<dbReference type="PROSITE" id="PS00101">
    <property type="entry name" value="HEXAPEP_TRANSFERASES"/>
    <property type="match status" value="1"/>
</dbReference>
<evidence type="ECO:0000256" key="2">
    <source>
        <dbReference type="ARBA" id="ARBA00022737"/>
    </source>
</evidence>
<dbReference type="SUPFAM" id="SSF51161">
    <property type="entry name" value="Trimeric LpxA-like enzymes"/>
    <property type="match status" value="1"/>
</dbReference>